<feature type="compositionally biased region" description="Basic residues" evidence="1">
    <location>
        <begin position="36"/>
        <end position="48"/>
    </location>
</feature>
<comment type="caution">
    <text evidence="2">The sequence shown here is derived from an EMBL/GenBank/DDBJ whole genome shotgun (WGS) entry which is preliminary data.</text>
</comment>
<sequence>MNMSQTNTTIIMTYLKKAQVILHIVDTNIPKQKMKKRLTIDKKTKRQRKADNERNQLKNKEWKSSCFCVFFLFQKLFHLRIFFGIENKK</sequence>
<evidence type="ECO:0000313" key="3">
    <source>
        <dbReference type="Proteomes" id="UP000023152"/>
    </source>
</evidence>
<accession>X6NEH5</accession>
<proteinExistence type="predicted"/>
<dbReference type="EMBL" id="ASPP01009403">
    <property type="protein sequence ID" value="ETO24159.1"/>
    <property type="molecule type" value="Genomic_DNA"/>
</dbReference>
<organism evidence="2 3">
    <name type="scientific">Reticulomyxa filosa</name>
    <dbReference type="NCBI Taxonomy" id="46433"/>
    <lineage>
        <taxon>Eukaryota</taxon>
        <taxon>Sar</taxon>
        <taxon>Rhizaria</taxon>
        <taxon>Retaria</taxon>
        <taxon>Foraminifera</taxon>
        <taxon>Monothalamids</taxon>
        <taxon>Reticulomyxidae</taxon>
        <taxon>Reticulomyxa</taxon>
    </lineage>
</organism>
<gene>
    <name evidence="2" type="ORF">RFI_13002</name>
</gene>
<protein>
    <submittedName>
        <fullName evidence="2">Uncharacterized protein</fullName>
    </submittedName>
</protein>
<feature type="region of interest" description="Disordered" evidence="1">
    <location>
        <begin position="36"/>
        <end position="56"/>
    </location>
</feature>
<evidence type="ECO:0000256" key="1">
    <source>
        <dbReference type="SAM" id="MobiDB-lite"/>
    </source>
</evidence>
<dbReference type="AlphaFoldDB" id="X6NEH5"/>
<dbReference type="Proteomes" id="UP000023152">
    <property type="component" value="Unassembled WGS sequence"/>
</dbReference>
<evidence type="ECO:0000313" key="2">
    <source>
        <dbReference type="EMBL" id="ETO24159.1"/>
    </source>
</evidence>
<name>X6NEH5_RETFI</name>
<reference evidence="2 3" key="1">
    <citation type="journal article" date="2013" name="Curr. Biol.">
        <title>The Genome of the Foraminiferan Reticulomyxa filosa.</title>
        <authorList>
            <person name="Glockner G."/>
            <person name="Hulsmann N."/>
            <person name="Schleicher M."/>
            <person name="Noegel A.A."/>
            <person name="Eichinger L."/>
            <person name="Gallinger C."/>
            <person name="Pawlowski J."/>
            <person name="Sierra R."/>
            <person name="Euteneuer U."/>
            <person name="Pillet L."/>
            <person name="Moustafa A."/>
            <person name="Platzer M."/>
            <person name="Groth M."/>
            <person name="Szafranski K."/>
            <person name="Schliwa M."/>
        </authorList>
    </citation>
    <scope>NUCLEOTIDE SEQUENCE [LARGE SCALE GENOMIC DNA]</scope>
</reference>
<keyword evidence="3" id="KW-1185">Reference proteome</keyword>